<reference evidence="5 7" key="1">
    <citation type="journal article" date="2012" name="Int. J. Syst. Evol. Microbiol.">
        <title>Characterization of Tetragenococcus strains from sugar thick juice reveals a novel species, Tetragenococcus osmophilus sp. nov., and divides Tetragenococcus halophilus into two subspecies, T. halophilus subsp. halophilus subsp. nov. and T. halophilus subsp. flandriensis subsp. nov.</title>
        <authorList>
            <person name="Juste A."/>
            <person name="Van Trappen S."/>
            <person name="Verreth C."/>
            <person name="Cleenwerck I."/>
            <person name="De Vos P."/>
            <person name="Lievens B."/>
            <person name="Willems K.A."/>
        </authorList>
    </citation>
    <scope>NUCLEOTIDE SEQUENCE [LARGE SCALE GENOMIC DNA]</scope>
    <source>
        <strain evidence="5 7">LMG 26042</strain>
    </source>
</reference>
<dbReference type="PANTHER" id="PTHR43764">
    <property type="entry name" value="MOLYBDENUM COFACTOR BIOSYNTHESIS"/>
    <property type="match status" value="1"/>
</dbReference>
<gene>
    <name evidence="5" type="ORF">C7H83_00085</name>
    <name evidence="6" type="ORF">HXW75_07315</name>
</gene>
<protein>
    <submittedName>
        <fullName evidence="5">MogA/MoaB family molybdenum cofactor biosynthesis protein</fullName>
    </submittedName>
</protein>
<evidence type="ECO:0000256" key="3">
    <source>
        <dbReference type="ARBA" id="ARBA00023150"/>
    </source>
</evidence>
<dbReference type="InterPro" id="IPR051920">
    <property type="entry name" value="MPT_Adenylyltrnsfr/MoaC-Rel"/>
</dbReference>
<comment type="pathway">
    <text evidence="2">Cofactor biosynthesis; molybdopterin biosynthesis.</text>
</comment>
<dbReference type="PROSITE" id="PS01078">
    <property type="entry name" value="MOCF_BIOSYNTHESIS_1"/>
    <property type="match status" value="1"/>
</dbReference>
<dbReference type="Gene3D" id="3.40.980.10">
    <property type="entry name" value="MoaB/Mog-like domain"/>
    <property type="match status" value="1"/>
</dbReference>
<keyword evidence="3" id="KW-0501">Molybdenum cofactor biosynthesis</keyword>
<dbReference type="OMA" id="PYIETNA"/>
<evidence type="ECO:0000256" key="2">
    <source>
        <dbReference type="ARBA" id="ARBA00005046"/>
    </source>
</evidence>
<evidence type="ECO:0000313" key="5">
    <source>
        <dbReference type="EMBL" id="AYW49030.1"/>
    </source>
</evidence>
<dbReference type="SMART" id="SM00852">
    <property type="entry name" value="MoCF_biosynth"/>
    <property type="match status" value="1"/>
</dbReference>
<evidence type="ECO:0000259" key="4">
    <source>
        <dbReference type="SMART" id="SM00852"/>
    </source>
</evidence>
<evidence type="ECO:0000313" key="7">
    <source>
        <dbReference type="Proteomes" id="UP000280475"/>
    </source>
</evidence>
<sequence>MYRVAVIVSSDSAYAGKREDTSGKKIVELCQQKDLKISEQLVLPDDKEQLIKAMKRICDQKNADLILTTGGTGLAPRDCMPEATQAVGQRNVPGISEAMRNFSMQITKRSMLSRGVSVIRHQTLIINLPGSPKAVEESLTYIIDQLPHAIGLIQDRQNEAYKH</sequence>
<dbReference type="Proteomes" id="UP000280475">
    <property type="component" value="Chromosome"/>
</dbReference>
<proteinExistence type="predicted"/>
<dbReference type="Proteomes" id="UP001057280">
    <property type="component" value="Unassembled WGS sequence"/>
</dbReference>
<dbReference type="InterPro" id="IPR008284">
    <property type="entry name" value="MoCF_biosynth_CS"/>
</dbReference>
<evidence type="ECO:0000256" key="1">
    <source>
        <dbReference type="ARBA" id="ARBA00003487"/>
    </source>
</evidence>
<dbReference type="EMBL" id="CP027768">
    <property type="protein sequence ID" value="AYW49030.1"/>
    <property type="molecule type" value="Genomic_DNA"/>
</dbReference>
<accession>A0A3G5FFB8</accession>
<feature type="domain" description="MoaB/Mog" evidence="4">
    <location>
        <begin position="5"/>
        <end position="149"/>
    </location>
</feature>
<dbReference type="PANTHER" id="PTHR43764:SF1">
    <property type="entry name" value="MOLYBDOPTERIN MOLYBDOTRANSFERASE"/>
    <property type="match status" value="1"/>
</dbReference>
<dbReference type="GO" id="GO:0006777">
    <property type="term" value="P:Mo-molybdopterin cofactor biosynthetic process"/>
    <property type="evidence" value="ECO:0007669"/>
    <property type="project" value="UniProtKB-KW"/>
</dbReference>
<dbReference type="Pfam" id="PF00994">
    <property type="entry name" value="MoCF_biosynth"/>
    <property type="match status" value="1"/>
</dbReference>
<dbReference type="RefSeq" id="WP_014125540.1">
    <property type="nucleotide sequence ID" value="NZ_BLRM01000002.1"/>
</dbReference>
<reference evidence="6" key="3">
    <citation type="submission" date="2020-06" db="EMBL/GenBank/DDBJ databases">
        <authorList>
            <person name="Link T."/>
            <person name="Ehrmann M."/>
        </authorList>
    </citation>
    <scope>NUCLEOTIDE SEQUENCE</scope>
    <source>
        <strain evidence="6">TMW 2.2257</strain>
    </source>
</reference>
<dbReference type="AlphaFoldDB" id="A0A3G5FFB8"/>
<dbReference type="NCBIfam" id="TIGR00177">
    <property type="entry name" value="molyb_syn"/>
    <property type="match status" value="1"/>
</dbReference>
<evidence type="ECO:0000313" key="6">
    <source>
        <dbReference type="EMBL" id="MCO8298283.1"/>
    </source>
</evidence>
<name>A0A3G5FFB8_TETHA</name>
<reference evidence="5" key="2">
    <citation type="submission" date="2018-03" db="EMBL/GenBank/DDBJ databases">
        <authorList>
            <person name="Jeon C.O."/>
        </authorList>
    </citation>
    <scope>NUCLEOTIDE SEQUENCE</scope>
    <source>
        <strain evidence="5">LMG 26042</strain>
    </source>
</reference>
<dbReference type="GeneID" id="64054911"/>
<dbReference type="CDD" id="cd00886">
    <property type="entry name" value="MogA_MoaB"/>
    <property type="match status" value="1"/>
</dbReference>
<dbReference type="InterPro" id="IPR001453">
    <property type="entry name" value="MoaB/Mog_dom"/>
</dbReference>
<dbReference type="UniPathway" id="UPA00344"/>
<organism evidence="5 7">
    <name type="scientific">Tetragenococcus halophilus</name>
    <name type="common">Pediococcus halophilus</name>
    <dbReference type="NCBI Taxonomy" id="51669"/>
    <lineage>
        <taxon>Bacteria</taxon>
        <taxon>Bacillati</taxon>
        <taxon>Bacillota</taxon>
        <taxon>Bacilli</taxon>
        <taxon>Lactobacillales</taxon>
        <taxon>Enterococcaceae</taxon>
        <taxon>Tetragenococcus</taxon>
    </lineage>
</organism>
<dbReference type="EMBL" id="JACACB010000018">
    <property type="protein sequence ID" value="MCO8298283.1"/>
    <property type="molecule type" value="Genomic_DNA"/>
</dbReference>
<comment type="function">
    <text evidence="1">May be involved in the biosynthesis of molybdopterin.</text>
</comment>
<dbReference type="SUPFAM" id="SSF53218">
    <property type="entry name" value="Molybdenum cofactor biosynthesis proteins"/>
    <property type="match status" value="1"/>
</dbReference>
<reference evidence="6" key="4">
    <citation type="journal article" date="2021" name="BMC Microbiol.">
        <title>The diversity among the species Tetragenococcus halophilus including new isolates from a lupine seed fermentation.</title>
        <authorList>
            <person name="Link T."/>
            <person name="Vogel R.F."/>
            <person name="Ehrmann M.A."/>
        </authorList>
    </citation>
    <scope>NUCLEOTIDE SEQUENCE</scope>
    <source>
        <strain evidence="6">TMW 2.2257</strain>
    </source>
</reference>
<dbReference type="InterPro" id="IPR036425">
    <property type="entry name" value="MoaB/Mog-like_dom_sf"/>
</dbReference>